<feature type="compositionally biased region" description="Polar residues" evidence="2">
    <location>
        <begin position="1609"/>
        <end position="1618"/>
    </location>
</feature>
<evidence type="ECO:0000256" key="1">
    <source>
        <dbReference type="SAM" id="Coils"/>
    </source>
</evidence>
<feature type="region of interest" description="Disordered" evidence="2">
    <location>
        <begin position="2485"/>
        <end position="2506"/>
    </location>
</feature>
<dbReference type="InterPro" id="IPR001849">
    <property type="entry name" value="PH_domain"/>
</dbReference>
<dbReference type="KEGG" id="slb:AWJ20_1216"/>
<dbReference type="CDD" id="cd13365">
    <property type="entry name" value="PH_PLC_plant-like"/>
    <property type="match status" value="1"/>
</dbReference>
<protein>
    <submittedName>
        <fullName evidence="4">Num1p</fullName>
    </submittedName>
</protein>
<reference evidence="4 5" key="1">
    <citation type="submission" date="2016-02" db="EMBL/GenBank/DDBJ databases">
        <title>Complete genome sequence and transcriptome regulation of the pentose utilising yeast Sugiyamaella lignohabitans.</title>
        <authorList>
            <person name="Bellasio M."/>
            <person name="Peymann A."/>
            <person name="Valli M."/>
            <person name="Sipitzky M."/>
            <person name="Graf A."/>
            <person name="Sauer M."/>
            <person name="Marx H."/>
            <person name="Mattanovich D."/>
        </authorList>
    </citation>
    <scope>NUCLEOTIDE SEQUENCE [LARGE SCALE GENOMIC DNA]</scope>
    <source>
        <strain evidence="4 5">CBS 10342</strain>
    </source>
</reference>
<evidence type="ECO:0000256" key="2">
    <source>
        <dbReference type="SAM" id="MobiDB-lite"/>
    </source>
</evidence>
<keyword evidence="1" id="KW-0175">Coiled coil</keyword>
<name>A0A161HLH7_9ASCO</name>
<dbReference type="EMBL" id="CP014501">
    <property type="protein sequence ID" value="ANB12938.1"/>
    <property type="molecule type" value="Genomic_DNA"/>
</dbReference>
<feature type="coiled-coil region" evidence="1">
    <location>
        <begin position="473"/>
        <end position="507"/>
    </location>
</feature>
<dbReference type="SUPFAM" id="SSF50729">
    <property type="entry name" value="PH domain-like"/>
    <property type="match status" value="1"/>
</dbReference>
<proteinExistence type="predicted"/>
<keyword evidence="5" id="KW-1185">Reference proteome</keyword>
<feature type="region of interest" description="Disordered" evidence="2">
    <location>
        <begin position="2139"/>
        <end position="2160"/>
    </location>
</feature>
<dbReference type="SMART" id="SM00233">
    <property type="entry name" value="PH"/>
    <property type="match status" value="1"/>
</dbReference>
<feature type="coiled-coil region" evidence="1">
    <location>
        <begin position="29"/>
        <end position="88"/>
    </location>
</feature>
<evidence type="ECO:0000313" key="5">
    <source>
        <dbReference type="Proteomes" id="UP000189580"/>
    </source>
</evidence>
<feature type="region of interest" description="Disordered" evidence="2">
    <location>
        <begin position="1"/>
        <end position="24"/>
    </location>
</feature>
<feature type="compositionally biased region" description="Acidic residues" evidence="2">
    <location>
        <begin position="279"/>
        <end position="289"/>
    </location>
</feature>
<feature type="compositionally biased region" description="Polar residues" evidence="2">
    <location>
        <begin position="2142"/>
        <end position="2156"/>
    </location>
</feature>
<dbReference type="GO" id="GO:0000226">
    <property type="term" value="P:microtubule cytoskeleton organization"/>
    <property type="evidence" value="ECO:0007669"/>
    <property type="project" value="TreeGrafter"/>
</dbReference>
<sequence>MAKSNDAVSKIASERGKLQTAKDSQMELIESLKTREAELKVLYDSMKNRYEAETNNRQREKTEWDQEHQTLNKKLADLNQELTSLKAAGGFGLGSGLAGAVAATHGSSSDIDEEQLARDLESFGAQGEDDELDSQQASHLSGLESETMKSSLGHAHKLVANLQRAFTKEKSEKLELRRQLADMQAELQKTRSNVVKNKRSKYFANAANNSNNGSANTSVRSAGSLYGPGRVRTSIIDYEEPVAQDGWEDIGGDSPKRGISSESDAFHSALESESGFETAQEEAQTEDDVYQTGQETMDEGSSGEHTETEDSAVTESGATFFNPRRNSVSSTASDSASDNDFNMSMGSNASIVSGSRSSRRRSFKSRRSNHNLRSSTYSGGGSDPEGTPVKTSGTGSLAAEFLSTEEIERHASEHGLVTLPVEEYELMVSKIDLIDNPSKDVLQSSAAQIEHELVPVGHVGGLESQIGQFKAQIETMDSKLSELNSHKAGLESQVEELSTRSGDLEGQVAKSKTQEHVQDYATQLGFELVPSGHVKDLESKLSKAQSKDYILHNAKAHNLVAIPIDDYEKYLSPTLEDITRHADGLDHKLVPLNEYDNLIAPPTVDEVAQHAKNVGYKAIPIEEHDRLVHEATRSLSESEVTDKARELGLVTLPTDDHAELVRSSLDPTVDELIARTGKHNMTVVPIDEYKRLVELTQHPSNEDLEKWAGPLGLAVVNDAAYRDLQREARDPTPEELSSRAEKLGLSILPKAELQAMVSLSESPPKEHLEKHADKFNSLLVDKDDYSKIQHLANSPDREHISEKARSHGLTVVPDSEYKELQAKANKPTSDHIKTKAAAVGLIAIAAAEHENLLRSAHKPTREELVAKASELHGAVIVDKDVHDEFVRKTQSPSHDEVKAQAGALGMIAVAQDEYDEISRKANSPSLSEVQSSAERHSHVLLSQDDHKKLVASATSPSELEVTEHAKKHGLVTVPESKFNDLTRKRTKEEATAAVREHGLVALTSEQYETMSNAANQPIDKNFVESAAAGLGLATVSTEELEALRHPPEKTDEEVKQIVNARGYILVKSDLISTPSGDVPDLNLPIIALTKENYDQLVQPSQESVLEKLKGFGLVAMPENEYQSLVKEPTREELVEKLQSHGHVAIPKEEYTELSSRPTEINPSKEELAAFAAGHGLSTIPSDHLEQLKREAEEPSHEKITAVSGQRGLSLVNTDELNAIKRRAEDPSQEELNGHASKHGLVLIDSGELSTIRSRASNPTPDQLKEASSNLGLSVIPTTELENYKRKANAPSKTEIESHAAHFGLAAISVGALEELHRKSQKPSKEEVEQYGHKLGLRVLSEDEHNQLHRRVNNPTVGELQKSAAAHKHSILPKEELDQLRRKSNEPTIDEIKLAGEAHGMVVVDKDMYDELEKNSTQPDEPTITRLAKKLDLAVLPSVELEQLREQLSHPSKTDVEFWAKKHNLVAIPREAHVSLTERAEKLEKLEKNEPSVSPKDVHLMSVAAKRNHFEDIIKQSSKEKQNDKVAESIKSLGYVPVSNEEYKRLLSNQSVYEPTKGDIIRTAKSFGLSAIPIEEYKSLLKRHSHVRDESTNSIESFGSGVSGVPGDRTSANPTTPVRNTAPHDFQLESPKSDLDMKAVPAEYLASLRRIAENPEEEDLKGLAHKLGLKLVPLTSEDEGKKTLTTSSSVKSISSQFNTAEDVNNVSISFEEYAELKKKANQISSPESLHAKAAELGFVAVAAGELENLRNKSISEEEIRDKASQLGLVTLTNSDYQNLSDAAKHQPKELDVEEIQEKAHLMGLVAIPEQQFADLQTRETKLTPEDIRSHAEQHGLVALPVSELAQLQAPKDLSAEEIQHHAESRGLAVLPKTELAQLNEPKDLTVEDINHHASKHGLVALPQDEVDRLQAPKDIGIEEIQHHAENRGLAVVPKDELSRLLQPELSVDDIKKQADSQGLVVVPKEEFVARKQISGNDIKEHADSHGLVVLPKDEFNELQKAQQPKKSGIKEIEAAAAALGLVAVSADSYNEFRKSSSGQVKRQSLSPEELTTHADNIGYVAVPAPEYNRLKSPTFTDEDIQRHATSLGLRTISDADYRALIAKSEPKVFNNTDLEREARSRGKVLLDSNEYAELMMSHESLTDRTSQGAKDNTSSLSPDELKSHAEKIGLAVVNASELESLRSARETTTLRESRGSPITVVNRNSRFNMQSAIIDDTSSEMSAEADESTITVSGRPPHVALPSVSESDFSVEFDGDNRVPSQSTGKLLPAAGISKQASTSVAGPATVGVVSGAAAASAAAIAANGRHHTLDPSHLSPASNNANAMFNLSQATIASQTSLNERNMIPYITQVVIGEFLFKYTRTFGISGISDNRHERYFWIHPYTLTLYWSKENPAMESIHSGKTKSAAIVNVEAVEDLNPLPPGLYHKSIIIHTSDRLIKVTCPSRQRHNIWYNSIKFLLKRSIDDLTFDEELGDVNYAEDRRVNRERTRTSAVTGQSLRENRSHRVLSLRQSLAPEMNVSRVGTRASLRQESVSSFVPSGQRASSGSTSRSSSRFSRG</sequence>
<organism evidence="4 5">
    <name type="scientific">Sugiyamaella lignohabitans</name>
    <dbReference type="NCBI Taxonomy" id="796027"/>
    <lineage>
        <taxon>Eukaryota</taxon>
        <taxon>Fungi</taxon>
        <taxon>Dikarya</taxon>
        <taxon>Ascomycota</taxon>
        <taxon>Saccharomycotina</taxon>
        <taxon>Dipodascomycetes</taxon>
        <taxon>Dipodascales</taxon>
        <taxon>Trichomonascaceae</taxon>
        <taxon>Sugiyamaella</taxon>
    </lineage>
</organism>
<feature type="coiled-coil region" evidence="1">
    <location>
        <begin position="159"/>
        <end position="193"/>
    </location>
</feature>
<dbReference type="Pfam" id="PF12814">
    <property type="entry name" value="Mcp5_PH"/>
    <property type="match status" value="1"/>
</dbReference>
<feature type="region of interest" description="Disordered" evidence="2">
    <location>
        <begin position="2530"/>
        <end position="2558"/>
    </location>
</feature>
<dbReference type="InterPro" id="IPR053005">
    <property type="entry name" value="Nuclear_Pos-Cytoskel_Interact"/>
</dbReference>
<feature type="compositionally biased region" description="Low complexity" evidence="2">
    <location>
        <begin position="2539"/>
        <end position="2558"/>
    </location>
</feature>
<feature type="compositionally biased region" description="Basic residues" evidence="2">
    <location>
        <begin position="357"/>
        <end position="370"/>
    </location>
</feature>
<dbReference type="PANTHER" id="PTHR28190:SF1">
    <property type="entry name" value="NUCLEAR MIGRATION PROTEIN NUM1"/>
    <property type="match status" value="1"/>
</dbReference>
<dbReference type="InterPro" id="IPR024774">
    <property type="entry name" value="PH_dom-Mcp5-type"/>
</dbReference>
<evidence type="ECO:0000259" key="3">
    <source>
        <dbReference type="SMART" id="SM00233"/>
    </source>
</evidence>
<dbReference type="GO" id="GO:0005739">
    <property type="term" value="C:mitochondrion"/>
    <property type="evidence" value="ECO:0007669"/>
    <property type="project" value="TreeGrafter"/>
</dbReference>
<feature type="region of interest" description="Disordered" evidence="2">
    <location>
        <begin position="205"/>
        <end position="226"/>
    </location>
</feature>
<feature type="region of interest" description="Disordered" evidence="2">
    <location>
        <begin position="102"/>
        <end position="149"/>
    </location>
</feature>
<dbReference type="GO" id="GO:0015631">
    <property type="term" value="F:tubulin binding"/>
    <property type="evidence" value="ECO:0007669"/>
    <property type="project" value="TreeGrafter"/>
</dbReference>
<feature type="domain" description="PH" evidence="3">
    <location>
        <begin position="2350"/>
        <end position="2462"/>
    </location>
</feature>
<feature type="compositionally biased region" description="Low complexity" evidence="2">
    <location>
        <begin position="205"/>
        <end position="216"/>
    </location>
</feature>
<dbReference type="OrthoDB" id="2149224at2759"/>
<dbReference type="GO" id="GO:0005543">
    <property type="term" value="F:phospholipid binding"/>
    <property type="evidence" value="ECO:0007669"/>
    <property type="project" value="InterPro"/>
</dbReference>
<dbReference type="GeneID" id="30032994"/>
<dbReference type="RefSeq" id="XP_018735415.1">
    <property type="nucleotide sequence ID" value="XM_018878075.1"/>
</dbReference>
<evidence type="ECO:0000313" key="4">
    <source>
        <dbReference type="EMBL" id="ANB12938.1"/>
    </source>
</evidence>
<accession>A0A161HLH7</accession>
<dbReference type="PANTHER" id="PTHR28190">
    <property type="entry name" value="NUCLEAR MIGRATION PROTEIN NUM1"/>
    <property type="match status" value="1"/>
</dbReference>
<dbReference type="GO" id="GO:0005938">
    <property type="term" value="C:cell cortex"/>
    <property type="evidence" value="ECO:0007669"/>
    <property type="project" value="InterPro"/>
</dbReference>
<gene>
    <name evidence="4" type="primary">NUM1</name>
    <name evidence="4" type="ORF">AWJ20_1216</name>
</gene>
<feature type="region of interest" description="Disordered" evidence="2">
    <location>
        <begin position="1591"/>
        <end position="1628"/>
    </location>
</feature>
<dbReference type="GO" id="GO:0032065">
    <property type="term" value="P:maintenance of protein location in cell cortex"/>
    <property type="evidence" value="ECO:0007669"/>
    <property type="project" value="InterPro"/>
</dbReference>
<feature type="compositionally biased region" description="Low complexity" evidence="2">
    <location>
        <begin position="326"/>
        <end position="356"/>
    </location>
</feature>
<feature type="region of interest" description="Disordered" evidence="2">
    <location>
        <begin position="243"/>
        <end position="395"/>
    </location>
</feature>
<dbReference type="Proteomes" id="UP000189580">
    <property type="component" value="Chromosome a"/>
</dbReference>